<dbReference type="SUPFAM" id="SSF141523">
    <property type="entry name" value="L,D-transpeptidase catalytic domain-like"/>
    <property type="match status" value="1"/>
</dbReference>
<keyword evidence="5 7" id="KW-0573">Peptidoglycan synthesis</keyword>
<dbReference type="InterPro" id="IPR038063">
    <property type="entry name" value="Transpep_catalytic_dom"/>
</dbReference>
<dbReference type="PANTHER" id="PTHR30582:SF2">
    <property type="entry name" value="L,D-TRANSPEPTIDASE YCIB-RELATED"/>
    <property type="match status" value="1"/>
</dbReference>
<reference evidence="10 11" key="1">
    <citation type="journal article" date="2011" name="J. Bacteriol.">
        <title>Complete genome sequence of Polymorphum gilvum SL003B-26A1T, a crude oil-degrading bacterium from oil-polluted saline soil.</title>
        <authorList>
            <person name="Li S.G."/>
            <person name="Tang Y.Q."/>
            <person name="Nie Y."/>
            <person name="Cai M."/>
            <person name="Wu X.L."/>
        </authorList>
    </citation>
    <scope>NUCLEOTIDE SEQUENCE [LARGE SCALE GENOMIC DNA]</scope>
    <source>
        <strain evidence="11">LMG 25793 / CGMCC 1.9160 / SL003B-26A1</strain>
    </source>
</reference>
<dbReference type="UniPathway" id="UPA00219"/>
<dbReference type="PANTHER" id="PTHR30582">
    <property type="entry name" value="L,D-TRANSPEPTIDASE"/>
    <property type="match status" value="1"/>
</dbReference>
<dbReference type="eggNOG" id="COG1376">
    <property type="taxonomic scope" value="Bacteria"/>
</dbReference>
<dbReference type="EMBL" id="CP002568">
    <property type="protein sequence ID" value="ADZ71047.1"/>
    <property type="molecule type" value="Genomic_DNA"/>
</dbReference>
<evidence type="ECO:0000256" key="7">
    <source>
        <dbReference type="PROSITE-ProRule" id="PRU01373"/>
    </source>
</evidence>
<keyword evidence="11" id="KW-1185">Reference proteome</keyword>
<dbReference type="GO" id="GO:0071972">
    <property type="term" value="F:peptidoglycan L,D-transpeptidase activity"/>
    <property type="evidence" value="ECO:0007669"/>
    <property type="project" value="TreeGrafter"/>
</dbReference>
<evidence type="ECO:0000256" key="3">
    <source>
        <dbReference type="ARBA" id="ARBA00022679"/>
    </source>
</evidence>
<dbReference type="HOGENOM" id="CLU_096102_1_0_5"/>
<evidence type="ECO:0000256" key="1">
    <source>
        <dbReference type="ARBA" id="ARBA00004752"/>
    </source>
</evidence>
<dbReference type="AlphaFoldDB" id="F2J4A5"/>
<evidence type="ECO:0000313" key="10">
    <source>
        <dbReference type="EMBL" id="ADZ71047.1"/>
    </source>
</evidence>
<feature type="active site" description="Nucleophile" evidence="7">
    <location>
        <position position="112"/>
    </location>
</feature>
<dbReference type="RefSeq" id="WP_013653361.1">
    <property type="nucleotide sequence ID" value="NC_015259.1"/>
</dbReference>
<dbReference type="PROSITE" id="PS52029">
    <property type="entry name" value="LD_TPASE"/>
    <property type="match status" value="1"/>
</dbReference>
<dbReference type="Proteomes" id="UP000008130">
    <property type="component" value="Chromosome"/>
</dbReference>
<evidence type="ECO:0000256" key="8">
    <source>
        <dbReference type="SAM" id="SignalP"/>
    </source>
</evidence>
<proteinExistence type="inferred from homology"/>
<dbReference type="GO" id="GO:0016740">
    <property type="term" value="F:transferase activity"/>
    <property type="evidence" value="ECO:0007669"/>
    <property type="project" value="UniProtKB-KW"/>
</dbReference>
<comment type="pathway">
    <text evidence="1 7">Cell wall biogenesis; peptidoglycan biosynthesis.</text>
</comment>
<dbReference type="InterPro" id="IPR050979">
    <property type="entry name" value="LD-transpeptidase"/>
</dbReference>
<dbReference type="STRING" id="991905.SL003B_2624"/>
<feature type="domain" description="L,D-TPase catalytic" evidence="9">
    <location>
        <begin position="25"/>
        <end position="140"/>
    </location>
</feature>
<dbReference type="GO" id="GO:0071555">
    <property type="term" value="P:cell wall organization"/>
    <property type="evidence" value="ECO:0007669"/>
    <property type="project" value="UniProtKB-UniRule"/>
</dbReference>
<evidence type="ECO:0000256" key="4">
    <source>
        <dbReference type="ARBA" id="ARBA00022960"/>
    </source>
</evidence>
<organism evidence="10 11">
    <name type="scientific">Polymorphum gilvum (strain LMG 25793 / CGMCC 1.9160 / SL003B-26A1)</name>
    <dbReference type="NCBI Taxonomy" id="991905"/>
    <lineage>
        <taxon>Bacteria</taxon>
        <taxon>Pseudomonadati</taxon>
        <taxon>Pseudomonadota</taxon>
        <taxon>Alphaproteobacteria</taxon>
        <taxon>Rhodobacterales</taxon>
        <taxon>Paracoccaceae</taxon>
        <taxon>Polymorphum</taxon>
    </lineage>
</organism>
<sequence>MAVWLIAAVMLMATVAPMRALAASVLVHIDLSDQEMQVSVGGRLVHTWPVSTARRGYRTPTGRYRPTRLARVWYSTIYDYAPMPYSIFFKGGYAIHGTTEIRNLGRPASHGCVRLHPDNARALFELIEANGKASTEIVIVP</sequence>
<dbReference type="KEGG" id="pgv:SL003B_2624"/>
<evidence type="ECO:0000259" key="9">
    <source>
        <dbReference type="PROSITE" id="PS52029"/>
    </source>
</evidence>
<evidence type="ECO:0000256" key="2">
    <source>
        <dbReference type="ARBA" id="ARBA00005992"/>
    </source>
</evidence>
<keyword evidence="6 7" id="KW-0961">Cell wall biogenesis/degradation</keyword>
<dbReference type="CDD" id="cd16913">
    <property type="entry name" value="YkuD_like"/>
    <property type="match status" value="1"/>
</dbReference>
<evidence type="ECO:0000256" key="5">
    <source>
        <dbReference type="ARBA" id="ARBA00022984"/>
    </source>
</evidence>
<evidence type="ECO:0000256" key="6">
    <source>
        <dbReference type="ARBA" id="ARBA00023316"/>
    </source>
</evidence>
<dbReference type="Pfam" id="PF03734">
    <property type="entry name" value="YkuD"/>
    <property type="match status" value="1"/>
</dbReference>
<name>F2J4A5_POLGS</name>
<gene>
    <name evidence="10" type="ordered locus">SL003B_2624</name>
</gene>
<evidence type="ECO:0000313" key="11">
    <source>
        <dbReference type="Proteomes" id="UP000008130"/>
    </source>
</evidence>
<feature type="active site" description="Proton donor/acceptor" evidence="7">
    <location>
        <position position="96"/>
    </location>
</feature>
<protein>
    <submittedName>
        <fullName evidence="10">ErfK/YbiS/YcfS/YnhG</fullName>
    </submittedName>
</protein>
<dbReference type="InterPro" id="IPR005490">
    <property type="entry name" value="LD_TPept_cat_dom"/>
</dbReference>
<feature type="signal peptide" evidence="8">
    <location>
        <begin position="1"/>
        <end position="22"/>
    </location>
</feature>
<dbReference type="OrthoDB" id="463216at2"/>
<keyword evidence="8" id="KW-0732">Signal</keyword>
<dbReference type="Gene3D" id="2.40.440.10">
    <property type="entry name" value="L,D-transpeptidase catalytic domain-like"/>
    <property type="match status" value="1"/>
</dbReference>
<dbReference type="GO" id="GO:0008360">
    <property type="term" value="P:regulation of cell shape"/>
    <property type="evidence" value="ECO:0007669"/>
    <property type="project" value="UniProtKB-UniRule"/>
</dbReference>
<comment type="similarity">
    <text evidence="2">Belongs to the YkuD family.</text>
</comment>
<dbReference type="GO" id="GO:0018104">
    <property type="term" value="P:peptidoglycan-protein cross-linking"/>
    <property type="evidence" value="ECO:0007669"/>
    <property type="project" value="TreeGrafter"/>
</dbReference>
<dbReference type="PATRIC" id="fig|991905.3.peg.2686"/>
<feature type="chain" id="PRO_5003278977" evidence="8">
    <location>
        <begin position="23"/>
        <end position="141"/>
    </location>
</feature>
<accession>F2J4A5</accession>
<dbReference type="GO" id="GO:0005576">
    <property type="term" value="C:extracellular region"/>
    <property type="evidence" value="ECO:0007669"/>
    <property type="project" value="TreeGrafter"/>
</dbReference>
<keyword evidence="3" id="KW-0808">Transferase</keyword>
<keyword evidence="4 7" id="KW-0133">Cell shape</keyword>